<dbReference type="Pfam" id="PF14322">
    <property type="entry name" value="SusD-like_3"/>
    <property type="match status" value="1"/>
</dbReference>
<dbReference type="InterPro" id="IPR033985">
    <property type="entry name" value="SusD-like_N"/>
</dbReference>
<dbReference type="GO" id="GO:0009279">
    <property type="term" value="C:cell outer membrane"/>
    <property type="evidence" value="ECO:0007669"/>
    <property type="project" value="UniProtKB-SubCell"/>
</dbReference>
<evidence type="ECO:0000313" key="4">
    <source>
        <dbReference type="Proteomes" id="UP000500843"/>
    </source>
</evidence>
<dbReference type="Gene3D" id="1.25.40.390">
    <property type="match status" value="1"/>
</dbReference>
<name>A0A7D4FYD3_9BACT</name>
<accession>A0A7D4FYD3</accession>
<gene>
    <name evidence="3" type="ORF">FIU21_02565</name>
</gene>
<dbReference type="Proteomes" id="UP000500843">
    <property type="component" value="Chromosome 1"/>
</dbReference>
<dbReference type="PROSITE" id="PS51257">
    <property type="entry name" value="PROKAR_LIPOPROTEIN"/>
    <property type="match status" value="1"/>
</dbReference>
<dbReference type="EMBL" id="CP054010">
    <property type="protein sequence ID" value="QKH87889.1"/>
    <property type="molecule type" value="Genomic_DNA"/>
</dbReference>
<evidence type="ECO:0000313" key="3">
    <source>
        <dbReference type="EMBL" id="QKH87889.1"/>
    </source>
</evidence>
<dbReference type="InterPro" id="IPR011990">
    <property type="entry name" value="TPR-like_helical_dom_sf"/>
</dbReference>
<keyword evidence="1" id="KW-0732">Signal</keyword>
<dbReference type="RefSeq" id="WP_036885863.1">
    <property type="nucleotide sequence ID" value="NZ_CP054010.1"/>
</dbReference>
<feature type="signal peptide" evidence="1">
    <location>
        <begin position="1"/>
        <end position="24"/>
    </location>
</feature>
<feature type="chain" id="PRO_5028924189" evidence="1">
    <location>
        <begin position="25"/>
        <end position="570"/>
    </location>
</feature>
<protein>
    <submittedName>
        <fullName evidence="3">RagB/SusD family nutrient uptake outer membrane protein</fullName>
    </submittedName>
</protein>
<feature type="domain" description="SusD-like N-terminal" evidence="2">
    <location>
        <begin position="27"/>
        <end position="231"/>
    </location>
</feature>
<proteinExistence type="predicted"/>
<dbReference type="SUPFAM" id="SSF48452">
    <property type="entry name" value="TPR-like"/>
    <property type="match status" value="1"/>
</dbReference>
<organism evidence="3 4">
    <name type="scientific">Prevotella melaninogenica</name>
    <dbReference type="NCBI Taxonomy" id="28132"/>
    <lineage>
        <taxon>Bacteria</taxon>
        <taxon>Pseudomonadati</taxon>
        <taxon>Bacteroidota</taxon>
        <taxon>Bacteroidia</taxon>
        <taxon>Bacteroidales</taxon>
        <taxon>Prevotellaceae</taxon>
        <taxon>Prevotella</taxon>
    </lineage>
</organism>
<sequence>MKIKNIIYKGSLMLASVAILASCADQLDTLPDNRTTLDTPKKIAGLLVTAYPDRTPTLFNEWMSDNTDYMGAQNSQGNRGGDQYFFWQEQTEGGNDSPEQVWMLYYEGVYKANEALAAIEDQGGPKNDILRNSKGEALLIRAYDHFILANEFCRPYNGKTSTKDAGLYYATGIADFSAAAEQSNRGTVADVYAKIAADIEAGIPLLNDTYEVPKYHFNKQAAYAFATRFYLYYEKWEKAKEYADKLLGSNPAASLRDYRALQAMPLSKSEQAVKIAEAYCSASADCNLLVQTSISSAGMALAPWLTSKRYTLTNYLSETELFQSNNIWGTSSNLIWKPFTVNSGESNFALLMKLPREFEIRNTTTGSGYLRTLNVDFTMDEALLNRAEAEIMLGQNDAACADMTIWMKNFFNTNVSLTPTSVQTYFKTVLYAYADAAKMVPSFKKHISPRFTIDAEGSVQESLLQCLLNFRRIETVHQGMRWMDIRRYNIEIPRRLIGANGKPSKNLDWLEKDDPRQVVQIPQSIREAGVAGNPAKALVAGAKLVDLSQYKLPVLSAVNQYSAPVSAHSF</sequence>
<evidence type="ECO:0000259" key="2">
    <source>
        <dbReference type="Pfam" id="PF14322"/>
    </source>
</evidence>
<reference evidence="3 4" key="1">
    <citation type="submission" date="2020-05" db="EMBL/GenBank/DDBJ databases">
        <title>FDA dAtabase for Regulatory Grade micrObial Sequences (FDA-ARGOS): Supporting development and validation of Infectious Disease Dx tests.</title>
        <authorList>
            <person name="Moreno J."/>
            <person name="Tallon L."/>
            <person name="Sadzewicz L."/>
            <person name="Zhao X."/>
            <person name="Vavikolanu K."/>
            <person name="Mehta A."/>
            <person name="Aluvathingal J."/>
            <person name="Nadendla S."/>
            <person name="Myers T."/>
            <person name="Yan Y."/>
            <person name="Sichtig H."/>
        </authorList>
    </citation>
    <scope>NUCLEOTIDE SEQUENCE [LARGE SCALE GENOMIC DNA]</scope>
    <source>
        <strain evidence="3 4">FDAARGOS_760</strain>
    </source>
</reference>
<evidence type="ECO:0000256" key="1">
    <source>
        <dbReference type="SAM" id="SignalP"/>
    </source>
</evidence>
<dbReference type="AlphaFoldDB" id="A0A7D4FYD3"/>